<dbReference type="InterPro" id="IPR046796">
    <property type="entry name" value="Transposase_32_dom"/>
</dbReference>
<evidence type="ECO:0000256" key="1">
    <source>
        <dbReference type="SAM" id="MobiDB-lite"/>
    </source>
</evidence>
<feature type="region of interest" description="Disordered" evidence="1">
    <location>
        <begin position="294"/>
        <end position="320"/>
    </location>
</feature>
<sequence length="352" mass="40681">MRRKRKAPDNDKTRSTDPRFFYQKDHDWYKDIENMGFVEEQTVPEVFDNEFNIHAAFEHLGWEEILKLPNKYYPELVKEFYANLKEKDKVNCISLSSYVRGKSIEITDTKLNEWYKFPGKGGRLHFSKMGDKSQCTLDRDWDKTAAIKHLDIPYSINRKKQWTVYAKFCSIKLRLIAWLLRTNMMPTHSTSTNELRLTDIFTLQMMTTNPLPEHIPGIDLAKTIIEEIWNAAKSKSHFIFPCLISDVLKKHKVGLSHHESVIVPVKLNEDKMKNFGYTKIAGVWTNARQHGSVDYPVPLHPPSHEPRDDEPESSSAAPSESYDIATRLTNLEATQATLLAGQVEIRASLNLT</sequence>
<dbReference type="EMBL" id="AWWV01006984">
    <property type="protein sequence ID" value="OMO98844.1"/>
    <property type="molecule type" value="Genomic_DNA"/>
</dbReference>
<protein>
    <recommendedName>
        <fullName evidence="2">Putative plant transposon protein domain-containing protein</fullName>
    </recommendedName>
</protein>
<feature type="domain" description="Putative plant transposon protein" evidence="2">
    <location>
        <begin position="59"/>
        <end position="253"/>
    </location>
</feature>
<dbReference type="AlphaFoldDB" id="A0A1R3JVJ0"/>
<dbReference type="Gramene" id="OMO98844">
    <property type="protein sequence ID" value="OMO98844"/>
    <property type="gene ID" value="CCACVL1_04032"/>
</dbReference>
<dbReference type="OrthoDB" id="848707at2759"/>
<organism evidence="3 4">
    <name type="scientific">Corchorus capsularis</name>
    <name type="common">Jute</name>
    <dbReference type="NCBI Taxonomy" id="210143"/>
    <lineage>
        <taxon>Eukaryota</taxon>
        <taxon>Viridiplantae</taxon>
        <taxon>Streptophyta</taxon>
        <taxon>Embryophyta</taxon>
        <taxon>Tracheophyta</taxon>
        <taxon>Spermatophyta</taxon>
        <taxon>Magnoliopsida</taxon>
        <taxon>eudicotyledons</taxon>
        <taxon>Gunneridae</taxon>
        <taxon>Pentapetalae</taxon>
        <taxon>rosids</taxon>
        <taxon>malvids</taxon>
        <taxon>Malvales</taxon>
        <taxon>Malvaceae</taxon>
        <taxon>Grewioideae</taxon>
        <taxon>Apeibeae</taxon>
        <taxon>Corchorus</taxon>
    </lineage>
</organism>
<keyword evidence="4" id="KW-1185">Reference proteome</keyword>
<name>A0A1R3JVJ0_COCAP</name>
<proteinExistence type="predicted"/>
<accession>A0A1R3JVJ0</accession>
<dbReference type="Proteomes" id="UP000188268">
    <property type="component" value="Unassembled WGS sequence"/>
</dbReference>
<evidence type="ECO:0000313" key="4">
    <source>
        <dbReference type="Proteomes" id="UP000188268"/>
    </source>
</evidence>
<gene>
    <name evidence="3" type="ORF">CCACVL1_04032</name>
</gene>
<reference evidence="3 4" key="1">
    <citation type="submission" date="2013-09" db="EMBL/GenBank/DDBJ databases">
        <title>Corchorus capsularis genome sequencing.</title>
        <authorList>
            <person name="Alam M."/>
            <person name="Haque M.S."/>
            <person name="Islam M.S."/>
            <person name="Emdad E.M."/>
            <person name="Islam M.M."/>
            <person name="Ahmed B."/>
            <person name="Halim A."/>
            <person name="Hossen Q.M.M."/>
            <person name="Hossain M.Z."/>
            <person name="Ahmed R."/>
            <person name="Khan M.M."/>
            <person name="Islam R."/>
            <person name="Rashid M.M."/>
            <person name="Khan S.A."/>
            <person name="Rahman M.S."/>
            <person name="Alam M."/>
        </authorList>
    </citation>
    <scope>NUCLEOTIDE SEQUENCE [LARGE SCALE GENOMIC DNA]</scope>
    <source>
        <strain evidence="4">cv. CVL-1</strain>
        <tissue evidence="3">Whole seedling</tissue>
    </source>
</reference>
<evidence type="ECO:0000313" key="3">
    <source>
        <dbReference type="EMBL" id="OMO98844.1"/>
    </source>
</evidence>
<evidence type="ECO:0000259" key="2">
    <source>
        <dbReference type="Pfam" id="PF20167"/>
    </source>
</evidence>
<dbReference type="Pfam" id="PF20167">
    <property type="entry name" value="Transposase_32"/>
    <property type="match status" value="1"/>
</dbReference>
<comment type="caution">
    <text evidence="3">The sequence shown here is derived from an EMBL/GenBank/DDBJ whole genome shotgun (WGS) entry which is preliminary data.</text>
</comment>